<gene>
    <name evidence="2" type="ORF">CH364_14525</name>
</gene>
<accession>A0A2N0AI35</accession>
<keyword evidence="1" id="KW-0472">Membrane</keyword>
<organism evidence="2 3">
    <name type="scientific">Leptospira harrisiae</name>
    <dbReference type="NCBI Taxonomy" id="2023189"/>
    <lineage>
        <taxon>Bacteria</taxon>
        <taxon>Pseudomonadati</taxon>
        <taxon>Spirochaetota</taxon>
        <taxon>Spirochaetia</taxon>
        <taxon>Leptospirales</taxon>
        <taxon>Leptospiraceae</taxon>
        <taxon>Leptospira</taxon>
    </lineage>
</organism>
<evidence type="ECO:0000256" key="1">
    <source>
        <dbReference type="SAM" id="Phobius"/>
    </source>
</evidence>
<keyword evidence="3" id="KW-1185">Reference proteome</keyword>
<name>A0A2N0AI35_9LEPT</name>
<evidence type="ECO:0000313" key="2">
    <source>
        <dbReference type="EMBL" id="PJZ83966.1"/>
    </source>
</evidence>
<reference evidence="2 3" key="1">
    <citation type="submission" date="2017-07" db="EMBL/GenBank/DDBJ databases">
        <title>Leptospira spp. isolated from tropical soils.</title>
        <authorList>
            <person name="Thibeaux R."/>
            <person name="Iraola G."/>
            <person name="Ferres I."/>
            <person name="Bierque E."/>
            <person name="Girault D."/>
            <person name="Soupe-Gilbert M.-E."/>
            <person name="Picardeau M."/>
            <person name="Goarant C."/>
        </authorList>
    </citation>
    <scope>NUCLEOTIDE SEQUENCE [LARGE SCALE GENOMIC DNA]</scope>
    <source>
        <strain evidence="2 3">FH2-B-A1</strain>
    </source>
</reference>
<dbReference type="OrthoDB" id="331624at2"/>
<feature type="transmembrane region" description="Helical" evidence="1">
    <location>
        <begin position="32"/>
        <end position="56"/>
    </location>
</feature>
<dbReference type="AlphaFoldDB" id="A0A2N0AI35"/>
<sequence>MYQISEVLNLIFDTIGLLITLRLLWSGLIPKFYFLILGFVCVWLGNIFTVVEGYIFPDFFNLLEHLFFFISSLLFLVSLKKEILVTTH</sequence>
<comment type="caution">
    <text evidence="2">The sequence shown here is derived from an EMBL/GenBank/DDBJ whole genome shotgun (WGS) entry which is preliminary data.</text>
</comment>
<dbReference type="RefSeq" id="WP_100744232.1">
    <property type="nucleotide sequence ID" value="NZ_NPDW01000002.1"/>
</dbReference>
<dbReference type="EMBL" id="NPDX01000004">
    <property type="protein sequence ID" value="PJZ83966.1"/>
    <property type="molecule type" value="Genomic_DNA"/>
</dbReference>
<protein>
    <submittedName>
        <fullName evidence="2">Uncharacterized protein</fullName>
    </submittedName>
</protein>
<keyword evidence="1" id="KW-0812">Transmembrane</keyword>
<feature type="transmembrane region" description="Helical" evidence="1">
    <location>
        <begin position="6"/>
        <end position="25"/>
    </location>
</feature>
<keyword evidence="1" id="KW-1133">Transmembrane helix</keyword>
<feature type="transmembrane region" description="Helical" evidence="1">
    <location>
        <begin position="62"/>
        <end position="79"/>
    </location>
</feature>
<dbReference type="Proteomes" id="UP000232145">
    <property type="component" value="Unassembled WGS sequence"/>
</dbReference>
<proteinExistence type="predicted"/>
<evidence type="ECO:0000313" key="3">
    <source>
        <dbReference type="Proteomes" id="UP000232145"/>
    </source>
</evidence>